<dbReference type="SMART" id="SM00354">
    <property type="entry name" value="HTH_LACI"/>
    <property type="match status" value="1"/>
</dbReference>
<protein>
    <submittedName>
        <fullName evidence="6">LacI family transcriptional regulator</fullName>
    </submittedName>
</protein>
<dbReference type="Pfam" id="PF00356">
    <property type="entry name" value="LacI"/>
    <property type="match status" value="1"/>
</dbReference>
<dbReference type="CDD" id="cd01392">
    <property type="entry name" value="HTH_LacI"/>
    <property type="match status" value="1"/>
</dbReference>
<proteinExistence type="predicted"/>
<dbReference type="EMBL" id="RZGZ01000002">
    <property type="protein sequence ID" value="RUR00923.1"/>
    <property type="molecule type" value="Genomic_DNA"/>
</dbReference>
<evidence type="ECO:0000256" key="2">
    <source>
        <dbReference type="ARBA" id="ARBA00023125"/>
    </source>
</evidence>
<dbReference type="Gene3D" id="1.10.260.40">
    <property type="entry name" value="lambda repressor-like DNA-binding domains"/>
    <property type="match status" value="1"/>
</dbReference>
<feature type="region of interest" description="Disordered" evidence="4">
    <location>
        <begin position="24"/>
        <end position="50"/>
    </location>
</feature>
<evidence type="ECO:0000313" key="6">
    <source>
        <dbReference type="EMBL" id="RUR00923.1"/>
    </source>
</evidence>
<keyword evidence="2" id="KW-0238">DNA-binding</keyword>
<dbReference type="InterPro" id="IPR028082">
    <property type="entry name" value="Peripla_BP_I"/>
</dbReference>
<dbReference type="InterPro" id="IPR046335">
    <property type="entry name" value="LacI/GalR-like_sensor"/>
</dbReference>
<dbReference type="Pfam" id="PF13377">
    <property type="entry name" value="Peripla_BP_3"/>
    <property type="match status" value="1"/>
</dbReference>
<dbReference type="InterPro" id="IPR010982">
    <property type="entry name" value="Lambda_DNA-bd_dom_sf"/>
</dbReference>
<keyword evidence="7" id="KW-1185">Reference proteome</keyword>
<name>A0A3S0XAR6_9MICO</name>
<evidence type="ECO:0000256" key="3">
    <source>
        <dbReference type="ARBA" id="ARBA00023163"/>
    </source>
</evidence>
<evidence type="ECO:0000256" key="4">
    <source>
        <dbReference type="SAM" id="MobiDB-lite"/>
    </source>
</evidence>
<dbReference type="Proteomes" id="UP000274909">
    <property type="component" value="Unassembled WGS sequence"/>
</dbReference>
<dbReference type="PANTHER" id="PTHR30146">
    <property type="entry name" value="LACI-RELATED TRANSCRIPTIONAL REPRESSOR"/>
    <property type="match status" value="1"/>
</dbReference>
<sequence>MDRVLQLYSRRRLPWPTRRLRRCPGPANMLGASDRNTMTSSTGRRKNGRPTISDVAALAGVSAGAVSKVFNGTGRISPPTAERVREAARKLNWTPNPAAIALRTSRAQAIGLVLTSSSPVAEVGAANVGLISGIESVLSPREYGLLLNVFLTGRHDETAFYRSLAERQRMDGVILTNSVVGDTRFELMKGLGVPAVLVGTPWRPGVVDYIDADPPSAGIPETVDHLVGLGHRDIAFVSGPAGFVLPNIRREAFVARLAHHGLSPHSVASIEYSPSAAAAVTSGLLDGASPPSAIFYGTDTMAIAGMRTIQSRGLSVPGDVSVVGFEGLEVGEWVDPQLTTVQRFAFQRGRAAAAKLLSLLGETIEEDVPLEKPVLVVRASTGPPENR</sequence>
<dbReference type="SUPFAM" id="SSF47413">
    <property type="entry name" value="lambda repressor-like DNA-binding domains"/>
    <property type="match status" value="1"/>
</dbReference>
<evidence type="ECO:0000256" key="1">
    <source>
        <dbReference type="ARBA" id="ARBA00023015"/>
    </source>
</evidence>
<evidence type="ECO:0000259" key="5">
    <source>
        <dbReference type="PROSITE" id="PS50932"/>
    </source>
</evidence>
<dbReference type="Gene3D" id="3.40.50.2300">
    <property type="match status" value="2"/>
</dbReference>
<reference evidence="6 7" key="1">
    <citation type="submission" date="2018-12" db="EMBL/GenBank/DDBJ databases">
        <authorList>
            <person name="Li F."/>
        </authorList>
    </citation>
    <scope>NUCLEOTIDE SEQUENCE [LARGE SCALE GENOMIC DNA]</scope>
    <source>
        <strain evidence="6 7">EGI 6500705</strain>
    </source>
</reference>
<dbReference type="GO" id="GO:0000976">
    <property type="term" value="F:transcription cis-regulatory region binding"/>
    <property type="evidence" value="ECO:0007669"/>
    <property type="project" value="TreeGrafter"/>
</dbReference>
<comment type="caution">
    <text evidence="6">The sequence shown here is derived from an EMBL/GenBank/DDBJ whole genome shotgun (WGS) entry which is preliminary data.</text>
</comment>
<keyword evidence="1" id="KW-0805">Transcription regulation</keyword>
<dbReference type="SUPFAM" id="SSF53822">
    <property type="entry name" value="Periplasmic binding protein-like I"/>
    <property type="match status" value="1"/>
</dbReference>
<gene>
    <name evidence="6" type="ORF">ELQ94_05100</name>
</gene>
<dbReference type="AlphaFoldDB" id="A0A3S0XAR6"/>
<dbReference type="GO" id="GO:0003700">
    <property type="term" value="F:DNA-binding transcription factor activity"/>
    <property type="evidence" value="ECO:0007669"/>
    <property type="project" value="TreeGrafter"/>
</dbReference>
<organism evidence="6 7">
    <name type="scientific">Labedella endophytica</name>
    <dbReference type="NCBI Taxonomy" id="1523160"/>
    <lineage>
        <taxon>Bacteria</taxon>
        <taxon>Bacillati</taxon>
        <taxon>Actinomycetota</taxon>
        <taxon>Actinomycetes</taxon>
        <taxon>Micrococcales</taxon>
        <taxon>Microbacteriaceae</taxon>
        <taxon>Labedella</taxon>
    </lineage>
</organism>
<dbReference type="OrthoDB" id="1938857at2"/>
<dbReference type="CDD" id="cd06267">
    <property type="entry name" value="PBP1_LacI_sugar_binding-like"/>
    <property type="match status" value="1"/>
</dbReference>
<dbReference type="InterPro" id="IPR000843">
    <property type="entry name" value="HTH_LacI"/>
</dbReference>
<feature type="domain" description="HTH lacI-type" evidence="5">
    <location>
        <begin position="50"/>
        <end position="104"/>
    </location>
</feature>
<dbReference type="PANTHER" id="PTHR30146:SF155">
    <property type="entry name" value="ALANINE RACEMASE"/>
    <property type="match status" value="1"/>
</dbReference>
<accession>A0A3S0XAR6</accession>
<dbReference type="PROSITE" id="PS50932">
    <property type="entry name" value="HTH_LACI_2"/>
    <property type="match status" value="1"/>
</dbReference>
<keyword evidence="3" id="KW-0804">Transcription</keyword>
<evidence type="ECO:0000313" key="7">
    <source>
        <dbReference type="Proteomes" id="UP000274909"/>
    </source>
</evidence>